<feature type="transmembrane region" description="Helical" evidence="2">
    <location>
        <begin position="40"/>
        <end position="59"/>
    </location>
</feature>
<feature type="transmembrane region" description="Helical" evidence="2">
    <location>
        <begin position="12"/>
        <end position="34"/>
    </location>
</feature>
<evidence type="ECO:0000256" key="1">
    <source>
        <dbReference type="SAM" id="MobiDB-lite"/>
    </source>
</evidence>
<keyword evidence="2" id="KW-0472">Membrane</keyword>
<protein>
    <recommendedName>
        <fullName evidence="5">Holin</fullName>
    </recommendedName>
</protein>
<dbReference type="KEGG" id="vg:40072612"/>
<keyword evidence="2" id="KW-1133">Transmembrane helix</keyword>
<feature type="compositionally biased region" description="Low complexity" evidence="1">
    <location>
        <begin position="84"/>
        <end position="105"/>
    </location>
</feature>
<sequence>MKSPFSETTRAWIYVLSLVISAAAAVVGPLSLALHWGDEWAALAVTLVGVLGTITNTLAKANLPSAETVAPAPVTARRAEPEDQPQTIADPQAPAAASVPVSVEPGTPIFAA</sequence>
<dbReference type="GeneID" id="40072612"/>
<organism evidence="3 4">
    <name type="scientific">Propionibacterium phage E6</name>
    <dbReference type="NCBI Taxonomy" id="1897536"/>
    <lineage>
        <taxon>Viruses</taxon>
        <taxon>Duplodnaviria</taxon>
        <taxon>Heunggongvirae</taxon>
        <taxon>Uroviricota</taxon>
        <taxon>Caudoviricetes</taxon>
        <taxon>Doucettevirus</taxon>
        <taxon>Doucettevirus E6</taxon>
    </lineage>
</organism>
<accession>A0A1D8EU30</accession>
<dbReference type="OrthoDB" id="22848at10239"/>
<dbReference type="RefSeq" id="YP_009597008.1">
    <property type="nucleotide sequence ID" value="NC_041894.1"/>
</dbReference>
<reference evidence="4" key="1">
    <citation type="submission" date="2016-07" db="EMBL/GenBank/DDBJ databases">
        <authorList>
            <person name="Florea S."/>
            <person name="Webb J.S."/>
            <person name="Jaromczyk J."/>
            <person name="Schardl C.L."/>
        </authorList>
    </citation>
    <scope>NUCLEOTIDE SEQUENCE [LARGE SCALE GENOMIC DNA]</scope>
</reference>
<dbReference type="EMBL" id="KX620753">
    <property type="protein sequence ID" value="AOT24555.1"/>
    <property type="molecule type" value="Genomic_DNA"/>
</dbReference>
<name>A0A1D8EU30_9CAUD</name>
<keyword evidence="4" id="KW-1185">Reference proteome</keyword>
<evidence type="ECO:0008006" key="5">
    <source>
        <dbReference type="Google" id="ProtNLM"/>
    </source>
</evidence>
<feature type="region of interest" description="Disordered" evidence="1">
    <location>
        <begin position="71"/>
        <end position="112"/>
    </location>
</feature>
<evidence type="ECO:0000313" key="3">
    <source>
        <dbReference type="EMBL" id="AOT24555.1"/>
    </source>
</evidence>
<keyword evidence="2" id="KW-0812">Transmembrane</keyword>
<evidence type="ECO:0000313" key="4">
    <source>
        <dbReference type="Proteomes" id="UP000221227"/>
    </source>
</evidence>
<dbReference type="Proteomes" id="UP000221227">
    <property type="component" value="Segment"/>
</dbReference>
<evidence type="ECO:0000256" key="2">
    <source>
        <dbReference type="SAM" id="Phobius"/>
    </source>
</evidence>
<proteinExistence type="predicted"/>
<gene>
    <name evidence="3" type="primary">26</name>
    <name evidence="3" type="ORF">E6_26</name>
</gene>